<evidence type="ECO:0000256" key="2">
    <source>
        <dbReference type="SAM" id="SignalP"/>
    </source>
</evidence>
<feature type="signal peptide" evidence="2">
    <location>
        <begin position="1"/>
        <end position="22"/>
    </location>
</feature>
<feature type="region of interest" description="Disordered" evidence="1">
    <location>
        <begin position="167"/>
        <end position="211"/>
    </location>
</feature>
<proteinExistence type="predicted"/>
<feature type="chain" id="PRO_5002538221" evidence="2">
    <location>
        <begin position="23"/>
        <end position="270"/>
    </location>
</feature>
<sequence length="270" mass="30118">MRRVALALALAFVIVAASAAWAQESSEKTEQKYFKWQKLGGDPFLRLPRTDESLQLMFDSKSKVYARVKNRVQKIFGTDEKFWEDLVTQVREKQWLIATFEKGERFDTPMAYGSGITTNPPEIAGDFKMESWVIPMGDINVVVGKDCHNIVGKKPVPSIVEEAQKFIDESLSNRPPEPFPIPRPPRLRIPEEPVQREPPPQPPFRPTPEREKRIKGGTVALIVAGIVGGALAAWRLGGDDSVGKIDPGTGRRPTTARSTTGARISIRFGR</sequence>
<keyword evidence="2" id="KW-0732">Signal</keyword>
<reference evidence="3 4" key="1">
    <citation type="journal article" date="2015" name="Nature">
        <title>rRNA introns, odd ribosomes, and small enigmatic genomes across a large radiation of phyla.</title>
        <authorList>
            <person name="Brown C.T."/>
            <person name="Hug L.A."/>
            <person name="Thomas B.C."/>
            <person name="Sharon I."/>
            <person name="Castelle C.J."/>
            <person name="Singh A."/>
            <person name="Wilkins M.J."/>
            <person name="Williams K.H."/>
            <person name="Banfield J.F."/>
        </authorList>
    </citation>
    <scope>NUCLEOTIDE SEQUENCE [LARGE SCALE GENOMIC DNA]</scope>
</reference>
<organism evidence="3 4">
    <name type="scientific">Candidatus Yanofskybacteria bacterium GW2011_GWB1_45_11</name>
    <dbReference type="NCBI Taxonomy" id="1619026"/>
    <lineage>
        <taxon>Bacteria</taxon>
        <taxon>Candidatus Yanofskyibacteriota</taxon>
    </lineage>
</organism>
<evidence type="ECO:0000313" key="3">
    <source>
        <dbReference type="EMBL" id="KKT90238.1"/>
    </source>
</evidence>
<gene>
    <name evidence="3" type="ORF">UW90_C0004G0043</name>
</gene>
<dbReference type="Proteomes" id="UP000034368">
    <property type="component" value="Unassembled WGS sequence"/>
</dbReference>
<feature type="compositionally biased region" description="Pro residues" evidence="1">
    <location>
        <begin position="196"/>
        <end position="206"/>
    </location>
</feature>
<feature type="compositionally biased region" description="Pro residues" evidence="1">
    <location>
        <begin position="175"/>
        <end position="184"/>
    </location>
</feature>
<name>A0A0G1L350_9BACT</name>
<protein>
    <submittedName>
        <fullName evidence="3">Uncharacterized protein</fullName>
    </submittedName>
</protein>
<dbReference type="EMBL" id="LCKD01000004">
    <property type="protein sequence ID" value="KKT90238.1"/>
    <property type="molecule type" value="Genomic_DNA"/>
</dbReference>
<evidence type="ECO:0000256" key="1">
    <source>
        <dbReference type="SAM" id="MobiDB-lite"/>
    </source>
</evidence>
<evidence type="ECO:0000313" key="4">
    <source>
        <dbReference type="Proteomes" id="UP000034368"/>
    </source>
</evidence>
<comment type="caution">
    <text evidence="3">The sequence shown here is derived from an EMBL/GenBank/DDBJ whole genome shotgun (WGS) entry which is preliminary data.</text>
</comment>
<dbReference type="AlphaFoldDB" id="A0A0G1L350"/>
<accession>A0A0G1L350</accession>